<organism evidence="1 2">
    <name type="scientific">Patellaria atrata CBS 101060</name>
    <dbReference type="NCBI Taxonomy" id="1346257"/>
    <lineage>
        <taxon>Eukaryota</taxon>
        <taxon>Fungi</taxon>
        <taxon>Dikarya</taxon>
        <taxon>Ascomycota</taxon>
        <taxon>Pezizomycotina</taxon>
        <taxon>Dothideomycetes</taxon>
        <taxon>Dothideomycetes incertae sedis</taxon>
        <taxon>Patellariales</taxon>
        <taxon>Patellariaceae</taxon>
        <taxon>Patellaria</taxon>
    </lineage>
</organism>
<keyword evidence="2" id="KW-1185">Reference proteome</keyword>
<proteinExistence type="predicted"/>
<evidence type="ECO:0000313" key="2">
    <source>
        <dbReference type="Proteomes" id="UP000799429"/>
    </source>
</evidence>
<dbReference type="AlphaFoldDB" id="A0A9P4SCV5"/>
<protein>
    <submittedName>
        <fullName evidence="1">Uncharacterized protein</fullName>
    </submittedName>
</protein>
<accession>A0A9P4SCV5</accession>
<sequence length="111" mass="12156">MIAFKGAIWTMSVAVHNQKGRRFKLDSLEITLTPMADKATCVFTHFLALAIADQAYTALPDLAAFNTIQVPASRAAITLEAKPEMRDILIVRAVTPSGLISETQILKHKGY</sequence>
<dbReference type="Proteomes" id="UP000799429">
    <property type="component" value="Unassembled WGS sequence"/>
</dbReference>
<gene>
    <name evidence="1" type="ORF">M501DRAFT_684120</name>
</gene>
<reference evidence="1" key="1">
    <citation type="journal article" date="2020" name="Stud. Mycol.">
        <title>101 Dothideomycetes genomes: a test case for predicting lifestyles and emergence of pathogens.</title>
        <authorList>
            <person name="Haridas S."/>
            <person name="Albert R."/>
            <person name="Binder M."/>
            <person name="Bloem J."/>
            <person name="Labutti K."/>
            <person name="Salamov A."/>
            <person name="Andreopoulos B."/>
            <person name="Baker S."/>
            <person name="Barry K."/>
            <person name="Bills G."/>
            <person name="Bluhm B."/>
            <person name="Cannon C."/>
            <person name="Castanera R."/>
            <person name="Culley D."/>
            <person name="Daum C."/>
            <person name="Ezra D."/>
            <person name="Gonzalez J."/>
            <person name="Henrissat B."/>
            <person name="Kuo A."/>
            <person name="Liang C."/>
            <person name="Lipzen A."/>
            <person name="Lutzoni F."/>
            <person name="Magnuson J."/>
            <person name="Mondo S."/>
            <person name="Nolan M."/>
            <person name="Ohm R."/>
            <person name="Pangilinan J."/>
            <person name="Park H.-J."/>
            <person name="Ramirez L."/>
            <person name="Alfaro M."/>
            <person name="Sun H."/>
            <person name="Tritt A."/>
            <person name="Yoshinaga Y."/>
            <person name="Zwiers L.-H."/>
            <person name="Turgeon B."/>
            <person name="Goodwin S."/>
            <person name="Spatafora J."/>
            <person name="Crous P."/>
            <person name="Grigoriev I."/>
        </authorList>
    </citation>
    <scope>NUCLEOTIDE SEQUENCE</scope>
    <source>
        <strain evidence="1">CBS 101060</strain>
    </source>
</reference>
<name>A0A9P4SCV5_9PEZI</name>
<comment type="caution">
    <text evidence="1">The sequence shown here is derived from an EMBL/GenBank/DDBJ whole genome shotgun (WGS) entry which is preliminary data.</text>
</comment>
<evidence type="ECO:0000313" key="1">
    <source>
        <dbReference type="EMBL" id="KAF2840257.1"/>
    </source>
</evidence>
<dbReference type="EMBL" id="MU006093">
    <property type="protein sequence ID" value="KAF2840257.1"/>
    <property type="molecule type" value="Genomic_DNA"/>
</dbReference>